<evidence type="ECO:0000313" key="11">
    <source>
        <dbReference type="Proteomes" id="UP000277766"/>
    </source>
</evidence>
<evidence type="ECO:0000256" key="5">
    <source>
        <dbReference type="ARBA" id="ARBA00022833"/>
    </source>
</evidence>
<dbReference type="GO" id="GO:0008270">
    <property type="term" value="F:zinc ion binding"/>
    <property type="evidence" value="ECO:0007669"/>
    <property type="project" value="UniProtKB-UniRule"/>
</dbReference>
<sequence length="209" mass="22051">MLPVDISRLLTPGHPNWPGDAQFEVQPGARIAGGDSVNTGVIRTSTHTGTHVDAPWHYDDGGKQLHEIPLDVYVGPALVLRVAADQPIGPGVLEGLSDLPPRLLLCSGQPPHWSDFPSAFAYPTPEFVRAAGERGVRLLGLDVPSMDPLDSKTLDSHHAAHAAGMHILESLSLSHVTPGEYTLVCLPLPLHGVDGAPARAILLPAIVGT</sequence>
<feature type="binding site" evidence="9">
    <location>
        <position position="169"/>
    </location>
    <ligand>
        <name>Zn(2+)</name>
        <dbReference type="ChEBI" id="CHEBI:29105"/>
        <label>2</label>
    </ligand>
</feature>
<comment type="caution">
    <text evidence="10">The sequence shown here is derived from an EMBL/GenBank/DDBJ whole genome shotgun (WGS) entry which is preliminary data.</text>
</comment>
<keyword evidence="11" id="KW-1185">Reference proteome</keyword>
<organism evidence="10 11">
    <name type="scientific">Deinococcus radiophilus</name>
    <dbReference type="NCBI Taxonomy" id="32062"/>
    <lineage>
        <taxon>Bacteria</taxon>
        <taxon>Thermotogati</taxon>
        <taxon>Deinococcota</taxon>
        <taxon>Deinococci</taxon>
        <taxon>Deinococcales</taxon>
        <taxon>Deinococcaceae</taxon>
        <taxon>Deinococcus</taxon>
    </lineage>
</organism>
<name>A0A3S0KA61_9DEIO</name>
<dbReference type="Gene3D" id="3.50.30.50">
    <property type="entry name" value="Putative cyclase"/>
    <property type="match status" value="1"/>
</dbReference>
<evidence type="ECO:0000256" key="4">
    <source>
        <dbReference type="ARBA" id="ARBA00022801"/>
    </source>
</evidence>
<evidence type="ECO:0000256" key="9">
    <source>
        <dbReference type="HAMAP-Rule" id="MF_01969"/>
    </source>
</evidence>
<accession>A0A3S0KA61</accession>
<dbReference type="Proteomes" id="UP000277766">
    <property type="component" value="Unassembled WGS sequence"/>
</dbReference>
<dbReference type="RefSeq" id="WP_126352364.1">
    <property type="nucleotide sequence ID" value="NZ_CP086381.1"/>
</dbReference>
<feature type="binding site" evidence="9">
    <location>
        <position position="53"/>
    </location>
    <ligand>
        <name>Zn(2+)</name>
        <dbReference type="ChEBI" id="CHEBI:29105"/>
        <label>2</label>
    </ligand>
</feature>
<proteinExistence type="inferred from homology"/>
<evidence type="ECO:0000256" key="6">
    <source>
        <dbReference type="ARBA" id="ARBA00023079"/>
    </source>
</evidence>
<dbReference type="InterPro" id="IPR017484">
    <property type="entry name" value="Kynurenine_formamidase_bac"/>
</dbReference>
<feature type="active site" description="Proton donor/acceptor" evidence="9">
    <location>
        <position position="57"/>
    </location>
</feature>
<dbReference type="Pfam" id="PF04199">
    <property type="entry name" value="Cyclase"/>
    <property type="match status" value="1"/>
</dbReference>
<keyword evidence="3 9" id="KW-0479">Metal-binding</keyword>
<keyword evidence="5 9" id="KW-0862">Zinc</keyword>
<dbReference type="HAMAP" id="MF_01969">
    <property type="entry name" value="KynB"/>
    <property type="match status" value="1"/>
</dbReference>
<feature type="binding site" evidence="9">
    <location>
        <position position="47"/>
    </location>
    <ligand>
        <name>Zn(2+)</name>
        <dbReference type="ChEBI" id="CHEBI:29105"/>
        <label>1</label>
    </ligand>
</feature>
<evidence type="ECO:0000313" key="10">
    <source>
        <dbReference type="EMBL" id="RTR26091.1"/>
    </source>
</evidence>
<feature type="binding site" evidence="9">
    <location>
        <position position="17"/>
    </location>
    <ligand>
        <name>substrate</name>
    </ligand>
</feature>
<dbReference type="InterPro" id="IPR007325">
    <property type="entry name" value="KFase/CYL"/>
</dbReference>
<feature type="binding site" evidence="9">
    <location>
        <position position="169"/>
    </location>
    <ligand>
        <name>Zn(2+)</name>
        <dbReference type="ChEBI" id="CHEBI:29105"/>
        <label>1</label>
    </ligand>
</feature>
<evidence type="ECO:0000256" key="1">
    <source>
        <dbReference type="ARBA" id="ARBA00002204"/>
    </source>
</evidence>
<comment type="subunit">
    <text evidence="2 9">Homodimer.</text>
</comment>
<dbReference type="EMBL" id="RXPE01000018">
    <property type="protein sequence ID" value="RTR26091.1"/>
    <property type="molecule type" value="Genomic_DNA"/>
</dbReference>
<comment type="function">
    <text evidence="1 9">Catalyzes the hydrolysis of N-formyl-L-kynurenine to L-kynurenine, the second step in the kynurenine pathway of tryptophan degradation.</text>
</comment>
<dbReference type="PANTHER" id="PTHR31118:SF32">
    <property type="entry name" value="KYNURENINE FORMAMIDASE"/>
    <property type="match status" value="1"/>
</dbReference>
<dbReference type="FunFam" id="3.50.30.50:FF:000001">
    <property type="entry name" value="Kynurenine formamidase"/>
    <property type="match status" value="1"/>
</dbReference>
<comment type="pathway">
    <text evidence="8 9">Amino-acid degradation; L-tryptophan degradation via kynurenine pathway; L-kynurenine from L-tryptophan: step 2/2.</text>
</comment>
<evidence type="ECO:0000256" key="7">
    <source>
        <dbReference type="ARBA" id="ARBA00048496"/>
    </source>
</evidence>
<evidence type="ECO:0000256" key="8">
    <source>
        <dbReference type="ARBA" id="ARBA00060547"/>
    </source>
</evidence>
<dbReference type="InterPro" id="IPR037175">
    <property type="entry name" value="KFase_sf"/>
</dbReference>
<comment type="cofactor">
    <cofactor evidence="9">
        <name>Zn(2+)</name>
        <dbReference type="ChEBI" id="CHEBI:29105"/>
    </cofactor>
    <text evidence="9">Binds 2 zinc ions per subunit.</text>
</comment>
<dbReference type="SUPFAM" id="SSF102198">
    <property type="entry name" value="Putative cyclase"/>
    <property type="match status" value="1"/>
</dbReference>
<comment type="catalytic activity">
    <reaction evidence="7 9">
        <text>N-formyl-L-kynurenine + H2O = L-kynurenine + formate + H(+)</text>
        <dbReference type="Rhea" id="RHEA:13009"/>
        <dbReference type="ChEBI" id="CHEBI:15377"/>
        <dbReference type="ChEBI" id="CHEBI:15378"/>
        <dbReference type="ChEBI" id="CHEBI:15740"/>
        <dbReference type="ChEBI" id="CHEBI:57959"/>
        <dbReference type="ChEBI" id="CHEBI:58629"/>
        <dbReference type="EC" id="3.5.1.9"/>
    </reaction>
</comment>
<dbReference type="EC" id="3.5.1.9" evidence="9"/>
<dbReference type="GO" id="GO:0004061">
    <property type="term" value="F:arylformamidase activity"/>
    <property type="evidence" value="ECO:0007669"/>
    <property type="project" value="UniProtKB-UniRule"/>
</dbReference>
<dbReference type="GO" id="GO:0004328">
    <property type="term" value="F:formamidase activity"/>
    <property type="evidence" value="ECO:0007669"/>
    <property type="project" value="InterPro"/>
</dbReference>
<feature type="binding site" evidence="9">
    <location>
        <position position="51"/>
    </location>
    <ligand>
        <name>Zn(2+)</name>
        <dbReference type="ChEBI" id="CHEBI:29105"/>
        <label>1</label>
    </ligand>
</feature>
<protein>
    <recommendedName>
        <fullName evidence="9">Kynurenine formamidase</fullName>
        <shortName evidence="9">KFA</shortName>
        <shortName evidence="9">KFase</shortName>
        <ecNumber evidence="9">3.5.1.9</ecNumber>
    </recommendedName>
    <alternativeName>
        <fullName evidence="9">Arylformamidase</fullName>
    </alternativeName>
    <alternativeName>
        <fullName evidence="9">N-formylkynurenine formamidase</fullName>
        <shortName evidence="9">FKF</shortName>
    </alternativeName>
</protein>
<reference evidence="10 11" key="1">
    <citation type="submission" date="2018-12" db="EMBL/GenBank/DDBJ databases">
        <title>Deinococcus radiophilus ATCC 27603 genome sequencing and assembly.</title>
        <authorList>
            <person name="Maclea K.S."/>
            <person name="Maynard C.R."/>
        </authorList>
    </citation>
    <scope>NUCLEOTIDE SEQUENCE [LARGE SCALE GENOMIC DNA]</scope>
    <source>
        <strain evidence="10 11">ATCC 27603</strain>
    </source>
</reference>
<evidence type="ECO:0000256" key="3">
    <source>
        <dbReference type="ARBA" id="ARBA00022723"/>
    </source>
</evidence>
<keyword evidence="6 9" id="KW-0823">Tryptophan catabolism</keyword>
<evidence type="ECO:0000256" key="2">
    <source>
        <dbReference type="ARBA" id="ARBA00011738"/>
    </source>
</evidence>
<dbReference type="GO" id="GO:0019441">
    <property type="term" value="P:L-tryptophan catabolic process to kynurenine"/>
    <property type="evidence" value="ECO:0007669"/>
    <property type="project" value="UniProtKB-UniRule"/>
</dbReference>
<gene>
    <name evidence="9" type="primary">kynB</name>
    <name evidence="10" type="ORF">EJ104_08835</name>
</gene>
<dbReference type="OrthoDB" id="9796085at2"/>
<keyword evidence="4 9" id="KW-0378">Hydrolase</keyword>
<dbReference type="PANTHER" id="PTHR31118">
    <property type="entry name" value="CYCLASE-LIKE PROTEIN 2"/>
    <property type="match status" value="1"/>
</dbReference>
<feature type="binding site" evidence="9">
    <location>
        <position position="53"/>
    </location>
    <ligand>
        <name>Zn(2+)</name>
        <dbReference type="ChEBI" id="CHEBI:29105"/>
        <label>1</label>
    </ligand>
</feature>
<dbReference type="AlphaFoldDB" id="A0A3S0KA61"/>
<comment type="similarity">
    <text evidence="9">Belongs to the Cyclase 1 superfamily. KynB family.</text>
</comment>
<feature type="binding site" evidence="9">
    <location>
        <position position="157"/>
    </location>
    <ligand>
        <name>Zn(2+)</name>
        <dbReference type="ChEBI" id="CHEBI:29105"/>
        <label>2</label>
    </ligand>
</feature>
<dbReference type="UniPathway" id="UPA00333">
    <property type="reaction ID" value="UER00454"/>
</dbReference>